<organism evidence="1 2">
    <name type="scientific">Roseburia amylophila</name>
    <dbReference type="NCBI Taxonomy" id="2981794"/>
    <lineage>
        <taxon>Bacteria</taxon>
        <taxon>Bacillati</taxon>
        <taxon>Bacillota</taxon>
        <taxon>Clostridia</taxon>
        <taxon>Lachnospirales</taxon>
        <taxon>Lachnospiraceae</taxon>
        <taxon>Roseburia</taxon>
    </lineage>
</organism>
<dbReference type="Proteomes" id="UP001198893">
    <property type="component" value="Unassembled WGS sequence"/>
</dbReference>
<gene>
    <name evidence="1" type="ORF">LKD47_12430</name>
</gene>
<dbReference type="AlphaFoldDB" id="A0AAW4WGI5"/>
<evidence type="ECO:0000313" key="2">
    <source>
        <dbReference type="Proteomes" id="UP001198893"/>
    </source>
</evidence>
<sequence>MEGDNIFRYRNMDIKLGGREMATVVYSNEEDDMCSLVIDGEEYVEDEERAIIPKAVLKQIRVEDIPDNFQIEICESKDSSVIMVSVPMTFIKVGKNEFQVIYDELITRKYWDGSVGLDVFKISWLPAECKNQWCMDQNNS</sequence>
<dbReference type="RefSeq" id="WP_227710642.1">
    <property type="nucleotide sequence ID" value="NZ_JAJEQW010000015.1"/>
</dbReference>
<comment type="caution">
    <text evidence="1">The sequence shown here is derived from an EMBL/GenBank/DDBJ whole genome shotgun (WGS) entry which is preliminary data.</text>
</comment>
<name>A0AAW4WGI5_9FIRM</name>
<accession>A0AAW4WGI5</accession>
<reference evidence="1" key="1">
    <citation type="submission" date="2021-10" db="EMBL/GenBank/DDBJ databases">
        <title>Anaerobic single-cell dispensing facilitates the cultivation of human gut bacteria.</title>
        <authorList>
            <person name="Afrizal A."/>
        </authorList>
    </citation>
    <scope>NUCLEOTIDE SEQUENCE</scope>
    <source>
        <strain evidence="1">CLA-AA-H204</strain>
    </source>
</reference>
<protein>
    <submittedName>
        <fullName evidence="1">Uncharacterized protein</fullName>
    </submittedName>
</protein>
<evidence type="ECO:0000313" key="1">
    <source>
        <dbReference type="EMBL" id="MCC2243088.1"/>
    </source>
</evidence>
<proteinExistence type="predicted"/>
<dbReference type="EMBL" id="JAJEQW010000015">
    <property type="protein sequence ID" value="MCC2243088.1"/>
    <property type="molecule type" value="Genomic_DNA"/>
</dbReference>